<keyword evidence="2" id="KW-0812">Transmembrane</keyword>
<dbReference type="KEGG" id="pswu:SY83_14750"/>
<dbReference type="EMBL" id="CP011388">
    <property type="protein sequence ID" value="ANE47316.1"/>
    <property type="molecule type" value="Genomic_DNA"/>
</dbReference>
<feature type="region of interest" description="Disordered" evidence="1">
    <location>
        <begin position="38"/>
        <end position="68"/>
    </location>
</feature>
<accession>A0A172TK16</accession>
<dbReference type="STRING" id="1178515.SY83_14750"/>
<dbReference type="RefSeq" id="WP_068607743.1">
    <property type="nucleotide sequence ID" value="NZ_CP011388.1"/>
</dbReference>
<dbReference type="AlphaFoldDB" id="A0A172TK16"/>
<keyword evidence="2" id="KW-0472">Membrane</keyword>
<evidence type="ECO:0000256" key="2">
    <source>
        <dbReference type="SAM" id="Phobius"/>
    </source>
</evidence>
<dbReference type="Proteomes" id="UP000076927">
    <property type="component" value="Chromosome"/>
</dbReference>
<proteinExistence type="predicted"/>
<dbReference type="PATRIC" id="fig|1178515.4.peg.2963"/>
<name>A0A172TK16_9BACL</name>
<evidence type="ECO:0000313" key="3">
    <source>
        <dbReference type="EMBL" id="ANE47316.1"/>
    </source>
</evidence>
<keyword evidence="2" id="KW-1133">Transmembrane helix</keyword>
<evidence type="ECO:0000256" key="1">
    <source>
        <dbReference type="SAM" id="MobiDB-lite"/>
    </source>
</evidence>
<feature type="transmembrane region" description="Helical" evidence="2">
    <location>
        <begin position="7"/>
        <end position="26"/>
    </location>
</feature>
<evidence type="ECO:0000313" key="4">
    <source>
        <dbReference type="Proteomes" id="UP000076927"/>
    </source>
</evidence>
<organism evidence="3 4">
    <name type="scientific">Paenibacillus swuensis</name>
    <dbReference type="NCBI Taxonomy" id="1178515"/>
    <lineage>
        <taxon>Bacteria</taxon>
        <taxon>Bacillati</taxon>
        <taxon>Bacillota</taxon>
        <taxon>Bacilli</taxon>
        <taxon>Bacillales</taxon>
        <taxon>Paenibacillaceae</taxon>
        <taxon>Paenibacillus</taxon>
    </lineage>
</organism>
<sequence length="172" mass="19065">MNTVIELLLENIVFVIAIGGFLYSLYVKNVRNSRRGIETPVAGSDEDRPESSPVQRMPSFGGEDGSLTGRVLTKAYRNQSTSVDGTSTPVYRSYSLDTTTETEGISMERFNELPSEVTRFEQVKHVSSPSKSDREAVLNSLDAGRKSVVQGVVWAEILGPPRAKKPWRRDRG</sequence>
<keyword evidence="4" id="KW-1185">Reference proteome</keyword>
<reference evidence="3 4" key="1">
    <citation type="submission" date="2015-01" db="EMBL/GenBank/DDBJ databases">
        <title>Paenibacillus swuensis/DY6/whole genome sequencing.</title>
        <authorList>
            <person name="Kim M.K."/>
            <person name="Srinivasan S."/>
            <person name="Lee J.-J."/>
        </authorList>
    </citation>
    <scope>NUCLEOTIDE SEQUENCE [LARGE SCALE GENOMIC DNA]</scope>
    <source>
        <strain evidence="3 4">DY6</strain>
    </source>
</reference>
<gene>
    <name evidence="3" type="ORF">SY83_14750</name>
</gene>
<dbReference type="OrthoDB" id="1798639at2"/>
<protein>
    <submittedName>
        <fullName evidence="3">Uncharacterized protein</fullName>
    </submittedName>
</protein>